<evidence type="ECO:0000256" key="7">
    <source>
        <dbReference type="SAM" id="MobiDB-lite"/>
    </source>
</evidence>
<reference evidence="8 9" key="1">
    <citation type="submission" date="2024-08" db="EMBL/GenBank/DDBJ databases">
        <title>Whole-genome sequencing of halo(alkali)philic microorganisms from hypersaline lakes.</title>
        <authorList>
            <person name="Sorokin D.Y."/>
            <person name="Merkel A.Y."/>
            <person name="Messina E."/>
            <person name="Yakimov M."/>
        </authorList>
    </citation>
    <scope>NUCLEOTIDE SEQUENCE [LARGE SCALE GENOMIC DNA]</scope>
    <source>
        <strain evidence="8 9">Cl-TMA</strain>
    </source>
</reference>
<proteinExistence type="predicted"/>
<dbReference type="PANTHER" id="PTHR30026">
    <property type="entry name" value="OUTER MEMBRANE PROTEIN TOLC"/>
    <property type="match status" value="1"/>
</dbReference>
<name>A0ABV4TYC2_9GAMM</name>
<evidence type="ECO:0000256" key="4">
    <source>
        <dbReference type="ARBA" id="ARBA00023136"/>
    </source>
</evidence>
<dbReference type="Proteomes" id="UP001575181">
    <property type="component" value="Unassembled WGS sequence"/>
</dbReference>
<gene>
    <name evidence="8" type="ORF">ACERLL_10050</name>
</gene>
<keyword evidence="2" id="KW-1134">Transmembrane beta strand</keyword>
<evidence type="ECO:0000256" key="6">
    <source>
        <dbReference type="SAM" id="Coils"/>
    </source>
</evidence>
<keyword evidence="4" id="KW-0472">Membrane</keyword>
<keyword evidence="3" id="KW-0812">Transmembrane</keyword>
<dbReference type="InterPro" id="IPR051906">
    <property type="entry name" value="TolC-like"/>
</dbReference>
<keyword evidence="6" id="KW-0175">Coiled coil</keyword>
<dbReference type="PANTHER" id="PTHR30026:SF20">
    <property type="entry name" value="OUTER MEMBRANE PROTEIN TOLC"/>
    <property type="match status" value="1"/>
</dbReference>
<dbReference type="RefSeq" id="WP_373655952.1">
    <property type="nucleotide sequence ID" value="NZ_JBGUAW010000006.1"/>
</dbReference>
<comment type="caution">
    <text evidence="8">The sequence shown here is derived from an EMBL/GenBank/DDBJ whole genome shotgun (WGS) entry which is preliminary data.</text>
</comment>
<keyword evidence="9" id="KW-1185">Reference proteome</keyword>
<evidence type="ECO:0000313" key="9">
    <source>
        <dbReference type="Proteomes" id="UP001575181"/>
    </source>
</evidence>
<evidence type="ECO:0000256" key="3">
    <source>
        <dbReference type="ARBA" id="ARBA00022692"/>
    </source>
</evidence>
<comment type="subcellular location">
    <subcellularLocation>
        <location evidence="1">Cell outer membrane</location>
    </subcellularLocation>
</comment>
<feature type="coiled-coil region" evidence="6">
    <location>
        <begin position="332"/>
        <end position="370"/>
    </location>
</feature>
<evidence type="ECO:0000313" key="8">
    <source>
        <dbReference type="EMBL" id="MFA9461166.1"/>
    </source>
</evidence>
<keyword evidence="5" id="KW-0998">Cell outer membrane</keyword>
<evidence type="ECO:0000256" key="2">
    <source>
        <dbReference type="ARBA" id="ARBA00022452"/>
    </source>
</evidence>
<protein>
    <submittedName>
        <fullName evidence="8">TolC family protein</fullName>
    </submittedName>
</protein>
<sequence length="438" mass="48730">MPKPHWSPPSVRRNGTAFITLLLLGVGSAWGTAPSGDGSTPGQGPYVPLPTDPGLGLGEVVQRATERFPEGNQPQARQSQAQALKSRSSAFLPANPAIGVTHYNDTLLTGNGNREWEAGMEIPIWRPGQREARGEYARRTSALANATQGSIRLRAAGAVRSRLWALGLQRNRVALARRELKTAKALAEKVRRRMELGDLARTDLLLARERVLEKETVLEEQQGRLRVLRADYRRVSGLDRVPETWRESPVDEPPFPAEHPTLARAEQEVARLRAKVRWAGKEATANPSLTLGARRERAADGTAINGVVAAVHIPIGLSTQREAKQAPVRMELARAQSRLDRLRREVTGTREEARQGIVTARRTLRQARKRERLARHNLKLARKAFDAGEYDLIDLIKVQDKFAAARRDRARRELELHRAIARFNQAAGVIPWPRSAQS</sequence>
<organism evidence="8 9">
    <name type="scientific">Thiohalorhabdus methylotrophus</name>
    <dbReference type="NCBI Taxonomy" id="3242694"/>
    <lineage>
        <taxon>Bacteria</taxon>
        <taxon>Pseudomonadati</taxon>
        <taxon>Pseudomonadota</taxon>
        <taxon>Gammaproteobacteria</taxon>
        <taxon>Thiohalorhabdales</taxon>
        <taxon>Thiohalorhabdaceae</taxon>
        <taxon>Thiohalorhabdus</taxon>
    </lineage>
</organism>
<evidence type="ECO:0000256" key="5">
    <source>
        <dbReference type="ARBA" id="ARBA00023237"/>
    </source>
</evidence>
<accession>A0ABV4TYC2</accession>
<dbReference type="Gene3D" id="1.20.1600.10">
    <property type="entry name" value="Outer membrane efflux proteins (OEP)"/>
    <property type="match status" value="1"/>
</dbReference>
<feature type="region of interest" description="Disordered" evidence="7">
    <location>
        <begin position="33"/>
        <end position="54"/>
    </location>
</feature>
<dbReference type="EMBL" id="JBGUAW010000006">
    <property type="protein sequence ID" value="MFA9461166.1"/>
    <property type="molecule type" value="Genomic_DNA"/>
</dbReference>
<evidence type="ECO:0000256" key="1">
    <source>
        <dbReference type="ARBA" id="ARBA00004442"/>
    </source>
</evidence>
<dbReference type="SUPFAM" id="SSF56954">
    <property type="entry name" value="Outer membrane efflux proteins (OEP)"/>
    <property type="match status" value="1"/>
</dbReference>